<keyword evidence="1" id="KW-0378">Hydrolase</keyword>
<keyword evidence="5" id="KW-1185">Reference proteome</keyword>
<name>A0ABS5NYX0_9BACI</name>
<dbReference type="SUPFAM" id="SSF56281">
    <property type="entry name" value="Metallo-hydrolase/oxidoreductase"/>
    <property type="match status" value="1"/>
</dbReference>
<dbReference type="Proteomes" id="UP000681027">
    <property type="component" value="Unassembled WGS sequence"/>
</dbReference>
<dbReference type="EMBL" id="JAGYPM010000008">
    <property type="protein sequence ID" value="MBS4193047.1"/>
    <property type="molecule type" value="Genomic_DNA"/>
</dbReference>
<evidence type="ECO:0000313" key="5">
    <source>
        <dbReference type="Proteomes" id="UP000681027"/>
    </source>
</evidence>
<reference evidence="4 5" key="1">
    <citation type="submission" date="2021-05" db="EMBL/GenBank/DDBJ databases">
        <title>Novel Bacillus species.</title>
        <authorList>
            <person name="Liu G."/>
        </authorList>
    </citation>
    <scope>NUCLEOTIDE SEQUENCE [LARGE SCALE GENOMIC DNA]</scope>
    <source>
        <strain evidence="4 5">FJAT-49705</strain>
    </source>
</reference>
<dbReference type="Gene3D" id="3.60.15.10">
    <property type="entry name" value="Ribonuclease Z/Hydroxyacylglutathione hydrolase-like"/>
    <property type="match status" value="1"/>
</dbReference>
<dbReference type="PANTHER" id="PTHR43694:SF1">
    <property type="entry name" value="RIBONUCLEASE J"/>
    <property type="match status" value="1"/>
</dbReference>
<dbReference type="RefSeq" id="WP_213104490.1">
    <property type="nucleotide sequence ID" value="NZ_JAGYPM010000008.1"/>
</dbReference>
<keyword evidence="1" id="KW-0269">Exonuclease</keyword>
<dbReference type="Pfam" id="PF00753">
    <property type="entry name" value="Lactamase_B"/>
    <property type="match status" value="1"/>
</dbReference>
<gene>
    <name evidence="4" type="ORF">KHA94_23340</name>
</gene>
<organism evidence="4 5">
    <name type="scientific">Cytobacillus citreus</name>
    <dbReference type="NCBI Taxonomy" id="2833586"/>
    <lineage>
        <taxon>Bacteria</taxon>
        <taxon>Bacillati</taxon>
        <taxon>Bacillota</taxon>
        <taxon>Bacilli</taxon>
        <taxon>Bacillales</taxon>
        <taxon>Bacillaceae</taxon>
        <taxon>Cytobacillus</taxon>
    </lineage>
</organism>
<evidence type="ECO:0000256" key="1">
    <source>
        <dbReference type="ARBA" id="ARBA00022839"/>
    </source>
</evidence>
<dbReference type="Gene3D" id="3.40.50.10710">
    <property type="entry name" value="Metallo-hydrolase/oxidoreductase"/>
    <property type="match status" value="1"/>
</dbReference>
<proteinExistence type="predicted"/>
<dbReference type="InterPro" id="IPR036866">
    <property type="entry name" value="RibonucZ/Hydroxyglut_hydro"/>
</dbReference>
<evidence type="ECO:0000256" key="2">
    <source>
        <dbReference type="ARBA" id="ARBA00022884"/>
    </source>
</evidence>
<protein>
    <submittedName>
        <fullName evidence="4">MBL fold metallo-hydrolase</fullName>
    </submittedName>
</protein>
<dbReference type="InterPro" id="IPR042173">
    <property type="entry name" value="RNase_J_2"/>
</dbReference>
<evidence type="ECO:0000313" key="4">
    <source>
        <dbReference type="EMBL" id="MBS4193047.1"/>
    </source>
</evidence>
<dbReference type="InterPro" id="IPR001279">
    <property type="entry name" value="Metallo-B-lactamas"/>
</dbReference>
<dbReference type="SMART" id="SM00849">
    <property type="entry name" value="Lactamase_B"/>
    <property type="match status" value="1"/>
</dbReference>
<keyword evidence="1" id="KW-0540">Nuclease</keyword>
<accession>A0ABS5NYX0</accession>
<feature type="domain" description="Metallo-beta-lactamase" evidence="3">
    <location>
        <begin position="17"/>
        <end position="221"/>
    </location>
</feature>
<sequence>MDNQTRITFWSGLRTIGGTIISVEHQGDRVIFDFGEIFKPQGHILDGKVRMRKSRETSDLLELGFLPEIDEIYEAKSLNNYPVIPEEMSEKNTAIFISHLHLDHVGGLKYISPNIPVYMTEESKKLYSSLYELEEEENGRKPEFIIGIKPFHEITIGASIHVKLIPVDHDVPGAAGMIITTPNGKIAYTGDLRFHGAQSEKSHLFVKEVKQSAPRLLITEGTSLQEDSEPIPTLDSTIEINQEADLQLKINSYLTKTNGCAFFNLYHRDISRIQIMIRAAIATGRTAVLEPETAYLASKHLCERDFLTLLPEDLESKKEEWENRLNSISWISKHELTQNSHLYFIQNSYSRILELLDFKGKKGIYIHSNGVPLGSFDPNYTKMERFIEKLSFEKILISCSGHATANHLQWLVNEIDPPYLVPLHSFFPEKLKGHTGTRYLPDIGSVYELDKNGKLHIK</sequence>
<dbReference type="PANTHER" id="PTHR43694">
    <property type="entry name" value="RIBONUCLEASE J"/>
    <property type="match status" value="1"/>
</dbReference>
<comment type="caution">
    <text evidence="4">The sequence shown here is derived from an EMBL/GenBank/DDBJ whole genome shotgun (WGS) entry which is preliminary data.</text>
</comment>
<keyword evidence="2" id="KW-0694">RNA-binding</keyword>
<evidence type="ECO:0000259" key="3">
    <source>
        <dbReference type="SMART" id="SM00849"/>
    </source>
</evidence>